<feature type="transmembrane region" description="Helical" evidence="1">
    <location>
        <begin position="108"/>
        <end position="134"/>
    </location>
</feature>
<dbReference type="OrthoDB" id="5431035at2"/>
<dbReference type="Pfam" id="PF12822">
    <property type="entry name" value="ECF_trnsprt"/>
    <property type="match status" value="1"/>
</dbReference>
<dbReference type="Proteomes" id="UP000006866">
    <property type="component" value="Chromosome"/>
</dbReference>
<dbReference type="PATRIC" id="fig|572479.3.peg.1534"/>
<evidence type="ECO:0008006" key="4">
    <source>
        <dbReference type="Google" id="ProtNLM"/>
    </source>
</evidence>
<feature type="transmembrane region" description="Helical" evidence="1">
    <location>
        <begin position="47"/>
        <end position="71"/>
    </location>
</feature>
<dbReference type="RefSeq" id="WP_014553664.1">
    <property type="nucleotide sequence ID" value="NC_017455.1"/>
</dbReference>
<keyword evidence="3" id="KW-1185">Reference proteome</keyword>
<dbReference type="EMBL" id="CP002175">
    <property type="protein sequence ID" value="ADO77641.1"/>
    <property type="molecule type" value="Genomic_DNA"/>
</dbReference>
<dbReference type="GO" id="GO:0022857">
    <property type="term" value="F:transmembrane transporter activity"/>
    <property type="evidence" value="ECO:0007669"/>
    <property type="project" value="InterPro"/>
</dbReference>
<dbReference type="eggNOG" id="ENOG50332KJ">
    <property type="taxonomic scope" value="Bacteria"/>
</dbReference>
<sequence length="165" mass="17224">MQKSNSKSQSILNTSFLVKVALLTALSVIGSYLKFPGPVGSIALDSLPGFLGAVLLGGKGGALILVLGHFLSALNSGFPLGPIHILIAFIMGSCGFIFSYLMQKNIYLAVAITTFVNGAVSAALLIPFFGIPFFYSTAPVLTVASLANIILAVVISKLIKDKVTF</sequence>
<dbReference type="Gene3D" id="1.10.1760.20">
    <property type="match status" value="1"/>
</dbReference>
<dbReference type="AlphaFoldDB" id="E3DP08"/>
<dbReference type="STRING" id="572479.Hprae_1514"/>
<evidence type="ECO:0000313" key="2">
    <source>
        <dbReference type="EMBL" id="ADO77641.1"/>
    </source>
</evidence>
<protein>
    <recommendedName>
        <fullName evidence="4">Alpha-ribazole transporter</fullName>
    </recommendedName>
</protein>
<gene>
    <name evidence="2" type="ordered locus">Hprae_1514</name>
</gene>
<dbReference type="HOGENOM" id="CLU_115366_0_0_9"/>
<accession>E3DP08</accession>
<feature type="transmembrane region" description="Helical" evidence="1">
    <location>
        <begin position="140"/>
        <end position="159"/>
    </location>
</feature>
<evidence type="ECO:0000313" key="3">
    <source>
        <dbReference type="Proteomes" id="UP000006866"/>
    </source>
</evidence>
<keyword evidence="1" id="KW-0472">Membrane</keyword>
<keyword evidence="1" id="KW-1133">Transmembrane helix</keyword>
<name>E3DP08_HALPG</name>
<proteinExistence type="predicted"/>
<organism evidence="2 3">
    <name type="scientific">Halanaerobium praevalens (strain ATCC 33744 / DSM 2228 / GSL)</name>
    <dbReference type="NCBI Taxonomy" id="572479"/>
    <lineage>
        <taxon>Bacteria</taxon>
        <taxon>Bacillati</taxon>
        <taxon>Bacillota</taxon>
        <taxon>Clostridia</taxon>
        <taxon>Halanaerobiales</taxon>
        <taxon>Halanaerobiaceae</taxon>
        <taxon>Halanaerobium</taxon>
    </lineage>
</organism>
<reference evidence="2 3" key="2">
    <citation type="journal article" date="2011" name="Stand. Genomic Sci.">
        <title>Complete genome sequence of the extremely halophilic Halanaerobium praevalens type strain (GSL).</title>
        <authorList>
            <person name="Ivanova N."/>
            <person name="Sikorski J."/>
            <person name="Chertkov O."/>
            <person name="Nolan M."/>
            <person name="Lucas S."/>
            <person name="Hammon N."/>
            <person name="Deshpande S."/>
            <person name="Cheng J.F."/>
            <person name="Tapia R."/>
            <person name="Han C."/>
            <person name="Goodwin L."/>
            <person name="Pitluck S."/>
            <person name="Huntemann M."/>
            <person name="Liolios K."/>
            <person name="Pagani I."/>
            <person name="Mavromatis K."/>
            <person name="Ovchinikova G."/>
            <person name="Pati A."/>
            <person name="Chen A."/>
            <person name="Palaniappan K."/>
            <person name="Land M."/>
            <person name="Hauser L."/>
            <person name="Brambilla E.M."/>
            <person name="Kannan K.P."/>
            <person name="Rohde M."/>
            <person name="Tindall B.J."/>
            <person name="Goker M."/>
            <person name="Detter J.C."/>
            <person name="Woyke T."/>
            <person name="Bristow J."/>
            <person name="Eisen J.A."/>
            <person name="Markowitz V."/>
            <person name="Hugenholtz P."/>
            <person name="Kyrpides N.C."/>
            <person name="Klenk H.P."/>
            <person name="Lapidus A."/>
        </authorList>
    </citation>
    <scope>NUCLEOTIDE SEQUENCE [LARGE SCALE GENOMIC DNA]</scope>
    <source>
        <strain evidence="3">ATCC 33744 / DSM 2228 / GSL</strain>
    </source>
</reference>
<dbReference type="InterPro" id="IPR024529">
    <property type="entry name" value="ECF_trnsprt_substrate-spec"/>
</dbReference>
<reference evidence="3" key="1">
    <citation type="submission" date="2010-10" db="EMBL/GenBank/DDBJ databases">
        <title>The complete genome of Halanaerobium praevalens DSM 2228.</title>
        <authorList>
            <consortium name="US DOE Joint Genome Institute (JGI-PGF)"/>
            <person name="Lucas S."/>
            <person name="Copeland A."/>
            <person name="Lapidus A."/>
            <person name="Glavina del Rio T."/>
            <person name="Dalin E."/>
            <person name="Tice H."/>
            <person name="Bruce D."/>
            <person name="Goodwin L."/>
            <person name="Pitluck S."/>
            <person name="Kyrpides N."/>
            <person name="Mavromatis K."/>
            <person name="Ivanova N."/>
            <person name="Ovchinnikova G."/>
            <person name="Chertkov O."/>
            <person name="Detter J.C."/>
            <person name="Han C."/>
            <person name="Larimer F."/>
            <person name="Land M."/>
            <person name="Hauser L."/>
            <person name="Markowitz V."/>
            <person name="Cheng J.-F."/>
            <person name="Hugenholtz P."/>
            <person name="Woyke T."/>
            <person name="Wu D."/>
            <person name="Tindall B."/>
            <person name="Pomrenke H.G."/>
            <person name="Brambilla E."/>
            <person name="Klenk H.-P."/>
            <person name="Eisen J.A."/>
        </authorList>
    </citation>
    <scope>NUCLEOTIDE SEQUENCE [LARGE SCALE GENOMIC DNA]</scope>
    <source>
        <strain evidence="3">ATCC 33744 / DSM 2228 / GSL</strain>
    </source>
</reference>
<keyword evidence="1" id="KW-0812">Transmembrane</keyword>
<feature type="transmembrane region" description="Helical" evidence="1">
    <location>
        <begin position="83"/>
        <end position="101"/>
    </location>
</feature>
<evidence type="ECO:0000256" key="1">
    <source>
        <dbReference type="SAM" id="Phobius"/>
    </source>
</evidence>
<feature type="transmembrane region" description="Helical" evidence="1">
    <location>
        <begin position="16"/>
        <end position="35"/>
    </location>
</feature>
<dbReference type="KEGG" id="hpk:Hprae_1514"/>